<dbReference type="InterPro" id="IPR011542">
    <property type="entry name" value="SUF_FeS_clus_asmbl_SufD"/>
</dbReference>
<dbReference type="RefSeq" id="WP_111199022.1">
    <property type="nucleotide sequence ID" value="NZ_QKVK01000006.1"/>
</dbReference>
<name>A0A2W2AKX2_9HYPH</name>
<dbReference type="PANTHER" id="PTHR43575">
    <property type="entry name" value="PROTEIN ABCI7, CHLOROPLASTIC"/>
    <property type="match status" value="1"/>
</dbReference>
<gene>
    <name evidence="2" type="primary">sufD</name>
    <name evidence="2" type="ORF">DK847_13335</name>
</gene>
<evidence type="ECO:0000313" key="3">
    <source>
        <dbReference type="Proteomes" id="UP000248795"/>
    </source>
</evidence>
<sequence>MSTALAKTAAEEALGFQLPHRRMEDWRWTDLRQMIDKPYPPRQKVQAKAGEVERLVGASIFASVAATRMVFVNGEYDAAHSRLANAWVESKSELSDPINLMNVAFATDGARLRIEGNVDTPIELIFVSTDAAPRTVATRNVIEVADDASATIVETHLGEGSYLANSVTEIRVGNNARLDRVKVELESHDAVHLAHCHVIVGHSVTFRDFTLTTGAKLNRQDGTFRFIGEFADAKVSGAYLLAGKQHADTRLVVDHEVANCASRELFKCVMDDHARGIFQGKVIVRPGAQKTDGKQSSHALLLSETAEFDAKPELEIYADDVACGHGATSGDLNHDHVFYLKSRGIPEAEAKALLIAAFVGEAFDMIHHDGIKAALEEFAARWLTEHRRKG</sequence>
<dbReference type="NCBIfam" id="TIGR01981">
    <property type="entry name" value="sufD"/>
    <property type="match status" value="1"/>
</dbReference>
<dbReference type="GO" id="GO:0016226">
    <property type="term" value="P:iron-sulfur cluster assembly"/>
    <property type="evidence" value="ECO:0007669"/>
    <property type="project" value="InterPro"/>
</dbReference>
<organism evidence="2 3">
    <name type="scientific">Aestuariivirga litoralis</name>
    <dbReference type="NCBI Taxonomy" id="2650924"/>
    <lineage>
        <taxon>Bacteria</taxon>
        <taxon>Pseudomonadati</taxon>
        <taxon>Pseudomonadota</taxon>
        <taxon>Alphaproteobacteria</taxon>
        <taxon>Hyphomicrobiales</taxon>
        <taxon>Aestuariivirgaceae</taxon>
        <taxon>Aestuariivirga</taxon>
    </lineage>
</organism>
<dbReference type="SUPFAM" id="SSF101960">
    <property type="entry name" value="Stabilizer of iron transporter SufD"/>
    <property type="match status" value="1"/>
</dbReference>
<comment type="caution">
    <text evidence="2">The sequence shown here is derived from an EMBL/GenBank/DDBJ whole genome shotgun (WGS) entry which is preliminary data.</text>
</comment>
<dbReference type="AlphaFoldDB" id="A0A2W2AKX2"/>
<proteinExistence type="predicted"/>
<dbReference type="Pfam" id="PF01458">
    <property type="entry name" value="SUFBD_core"/>
    <property type="match status" value="1"/>
</dbReference>
<dbReference type="PANTHER" id="PTHR43575:SF1">
    <property type="entry name" value="PROTEIN ABCI7, CHLOROPLASTIC"/>
    <property type="match status" value="1"/>
</dbReference>
<dbReference type="InterPro" id="IPR000825">
    <property type="entry name" value="SUF_FeS_clus_asmbl_SufBD_core"/>
</dbReference>
<dbReference type="Proteomes" id="UP000248795">
    <property type="component" value="Unassembled WGS sequence"/>
</dbReference>
<evidence type="ECO:0000259" key="1">
    <source>
        <dbReference type="Pfam" id="PF01458"/>
    </source>
</evidence>
<dbReference type="InterPro" id="IPR037284">
    <property type="entry name" value="SUF_FeS_clus_asmbl_SufBD_sf"/>
</dbReference>
<feature type="domain" description="SUF system FeS cluster assembly SufBD core" evidence="1">
    <location>
        <begin position="132"/>
        <end position="358"/>
    </location>
</feature>
<evidence type="ECO:0000313" key="2">
    <source>
        <dbReference type="EMBL" id="PZF76185.1"/>
    </source>
</evidence>
<dbReference type="InterPro" id="IPR055346">
    <property type="entry name" value="Fe-S_cluster_assembly_SufBD"/>
</dbReference>
<accession>A0A2W2AKX2</accession>
<protein>
    <submittedName>
        <fullName evidence="2">Fe-S cluster assembly protein SufD</fullName>
    </submittedName>
</protein>
<reference evidence="3" key="1">
    <citation type="submission" date="2018-06" db="EMBL/GenBank/DDBJ databases">
        <title>Aestuariibacter litoralis strain KCTC 52945T.</title>
        <authorList>
            <person name="Li X."/>
            <person name="Salam N."/>
            <person name="Li J.-L."/>
            <person name="Chen Y.-M."/>
            <person name="Yang Z.-W."/>
            <person name="Zhang L.-Y."/>
            <person name="Han M.-X."/>
            <person name="Xiao M."/>
            <person name="Li W.-J."/>
        </authorList>
    </citation>
    <scope>NUCLEOTIDE SEQUENCE [LARGE SCALE GENOMIC DNA]</scope>
    <source>
        <strain evidence="3">KCTC 52945</strain>
    </source>
</reference>
<dbReference type="EMBL" id="QKVK01000006">
    <property type="protein sequence ID" value="PZF76185.1"/>
    <property type="molecule type" value="Genomic_DNA"/>
</dbReference>
<keyword evidence="3" id="KW-1185">Reference proteome</keyword>